<dbReference type="EMBL" id="JBHSNS010000002">
    <property type="protein sequence ID" value="MFC5728624.1"/>
    <property type="molecule type" value="Genomic_DNA"/>
</dbReference>
<dbReference type="PANTHER" id="PTHR23514">
    <property type="entry name" value="BYPASS OF STOP CODON PROTEIN 6"/>
    <property type="match status" value="1"/>
</dbReference>
<feature type="transmembrane region" description="Helical" evidence="7">
    <location>
        <begin position="270"/>
        <end position="289"/>
    </location>
</feature>
<evidence type="ECO:0000313" key="8">
    <source>
        <dbReference type="EMBL" id="MFC5728624.1"/>
    </source>
</evidence>
<comment type="subcellular location">
    <subcellularLocation>
        <location evidence="1">Endomembrane system</location>
        <topology evidence="1">Multi-pass membrane protein</topology>
    </subcellularLocation>
</comment>
<comment type="caution">
    <text evidence="8">The sequence shown here is derived from an EMBL/GenBank/DDBJ whole genome shotgun (WGS) entry which is preliminary data.</text>
</comment>
<dbReference type="RefSeq" id="WP_168798468.1">
    <property type="nucleotide sequence ID" value="NZ_JBHSNS010000002.1"/>
</dbReference>
<evidence type="ECO:0000256" key="3">
    <source>
        <dbReference type="ARBA" id="ARBA00022448"/>
    </source>
</evidence>
<keyword evidence="6 7" id="KW-0472">Membrane</keyword>
<feature type="transmembrane region" description="Helical" evidence="7">
    <location>
        <begin position="198"/>
        <end position="219"/>
    </location>
</feature>
<proteinExistence type="inferred from homology"/>
<evidence type="ECO:0000256" key="2">
    <source>
        <dbReference type="ARBA" id="ARBA00008335"/>
    </source>
</evidence>
<feature type="transmembrane region" description="Helical" evidence="7">
    <location>
        <begin position="331"/>
        <end position="352"/>
    </location>
</feature>
<name>A0ABW0ZC98_9ACTN</name>
<organism evidence="8 9">
    <name type="scientific">Nocardioides vastitatis</name>
    <dbReference type="NCBI Taxonomy" id="2568655"/>
    <lineage>
        <taxon>Bacteria</taxon>
        <taxon>Bacillati</taxon>
        <taxon>Actinomycetota</taxon>
        <taxon>Actinomycetes</taxon>
        <taxon>Propionibacteriales</taxon>
        <taxon>Nocardioidaceae</taxon>
        <taxon>Nocardioides</taxon>
    </lineage>
</organism>
<reference evidence="9" key="1">
    <citation type="journal article" date="2019" name="Int. J. Syst. Evol. Microbiol.">
        <title>The Global Catalogue of Microorganisms (GCM) 10K type strain sequencing project: providing services to taxonomists for standard genome sequencing and annotation.</title>
        <authorList>
            <consortium name="The Broad Institute Genomics Platform"/>
            <consortium name="The Broad Institute Genome Sequencing Center for Infectious Disease"/>
            <person name="Wu L."/>
            <person name="Ma J."/>
        </authorList>
    </citation>
    <scope>NUCLEOTIDE SEQUENCE [LARGE SCALE GENOMIC DNA]</scope>
    <source>
        <strain evidence="9">YIM 94188</strain>
    </source>
</reference>
<evidence type="ECO:0000256" key="6">
    <source>
        <dbReference type="ARBA" id="ARBA00023136"/>
    </source>
</evidence>
<gene>
    <name evidence="8" type="ORF">ACFPQB_06810</name>
</gene>
<keyword evidence="9" id="KW-1185">Reference proteome</keyword>
<accession>A0ABW0ZC98</accession>
<dbReference type="InterPro" id="IPR011701">
    <property type="entry name" value="MFS"/>
</dbReference>
<dbReference type="Pfam" id="PF07690">
    <property type="entry name" value="MFS_1"/>
    <property type="match status" value="1"/>
</dbReference>
<dbReference type="InterPro" id="IPR051788">
    <property type="entry name" value="MFS_Transporter"/>
</dbReference>
<dbReference type="Proteomes" id="UP001596072">
    <property type="component" value="Unassembled WGS sequence"/>
</dbReference>
<feature type="transmembrane region" description="Helical" evidence="7">
    <location>
        <begin position="74"/>
        <end position="92"/>
    </location>
</feature>
<feature type="transmembrane region" description="Helical" evidence="7">
    <location>
        <begin position="239"/>
        <end position="258"/>
    </location>
</feature>
<keyword evidence="3" id="KW-0813">Transport</keyword>
<protein>
    <submittedName>
        <fullName evidence="8">MFS transporter</fullName>
    </submittedName>
</protein>
<evidence type="ECO:0000256" key="4">
    <source>
        <dbReference type="ARBA" id="ARBA00022692"/>
    </source>
</evidence>
<dbReference type="SUPFAM" id="SSF103473">
    <property type="entry name" value="MFS general substrate transporter"/>
    <property type="match status" value="1"/>
</dbReference>
<evidence type="ECO:0000313" key="9">
    <source>
        <dbReference type="Proteomes" id="UP001596072"/>
    </source>
</evidence>
<dbReference type="Gene3D" id="1.20.1250.20">
    <property type="entry name" value="MFS general substrate transporter like domains"/>
    <property type="match status" value="2"/>
</dbReference>
<dbReference type="InterPro" id="IPR036259">
    <property type="entry name" value="MFS_trans_sf"/>
</dbReference>
<keyword evidence="5 7" id="KW-1133">Transmembrane helix</keyword>
<dbReference type="PANTHER" id="PTHR23514:SF3">
    <property type="entry name" value="BYPASS OF STOP CODON PROTEIN 6"/>
    <property type="match status" value="1"/>
</dbReference>
<keyword evidence="4 7" id="KW-0812">Transmembrane</keyword>
<feature type="transmembrane region" description="Helical" evidence="7">
    <location>
        <begin position="98"/>
        <end position="121"/>
    </location>
</feature>
<sequence>MAGFSRDPLTWTAYVVLGWFAYLQAAPGLVVPHLRRELELSYGTGGLYVTAFAAGSTLAGVLSARLERGLGRGPLLWSSAALMGAGAIGLTLGRTTGVTMGSVLVMGLGGGLVLATIQAALADHHGELRTVALAEANVAASCGYLSLVGMLALTSELGANWRAPLLASLAVPALTWWHGRKLSIAASPPPRGSQGDRLRLPASFWVAAAIVVCTTAVEWSVTAWGATLVQESTQVSADTAISLMACYFGGFLAGRVLGSRLAARHDPTRLLGWALAATAAGFAVVWLSVEPAQSAPGLALLGMGIGNLFPMAVAAAVAVAPEQAGKVSGRVVAASAGAVLFAPLTVGVLADATSLKSALILVPILLVLSAACLVALHRSLAAHCRTSTPLCPTPKRFLP</sequence>
<feature type="transmembrane region" description="Helical" evidence="7">
    <location>
        <begin position="133"/>
        <end position="153"/>
    </location>
</feature>
<feature type="transmembrane region" description="Helical" evidence="7">
    <location>
        <begin position="41"/>
        <end position="62"/>
    </location>
</feature>
<feature type="transmembrane region" description="Helical" evidence="7">
    <location>
        <begin position="295"/>
        <end position="319"/>
    </location>
</feature>
<feature type="transmembrane region" description="Helical" evidence="7">
    <location>
        <begin position="358"/>
        <end position="376"/>
    </location>
</feature>
<evidence type="ECO:0000256" key="7">
    <source>
        <dbReference type="SAM" id="Phobius"/>
    </source>
</evidence>
<evidence type="ECO:0000256" key="5">
    <source>
        <dbReference type="ARBA" id="ARBA00022989"/>
    </source>
</evidence>
<comment type="similarity">
    <text evidence="2">Belongs to the major facilitator superfamily.</text>
</comment>
<evidence type="ECO:0000256" key="1">
    <source>
        <dbReference type="ARBA" id="ARBA00004127"/>
    </source>
</evidence>